<organism evidence="2 3">
    <name type="scientific">Waddlia chondrophila (strain ATCC VR-1470 / WSU 86-1044)</name>
    <dbReference type="NCBI Taxonomy" id="716544"/>
    <lineage>
        <taxon>Bacteria</taxon>
        <taxon>Pseudomonadati</taxon>
        <taxon>Chlamydiota</taxon>
        <taxon>Chlamydiia</taxon>
        <taxon>Parachlamydiales</taxon>
        <taxon>Waddliaceae</taxon>
        <taxon>Waddlia</taxon>
    </lineage>
</organism>
<dbReference type="EMBL" id="CP001928">
    <property type="protein sequence ID" value="ADI38778.1"/>
    <property type="molecule type" value="Genomic_DNA"/>
</dbReference>
<feature type="domain" description="Knr4/Smi1-like" evidence="1">
    <location>
        <begin position="125"/>
        <end position="259"/>
    </location>
</feature>
<proteinExistence type="predicted"/>
<dbReference type="Gene3D" id="3.40.1580.10">
    <property type="entry name" value="SMI1/KNR4-like"/>
    <property type="match status" value="1"/>
</dbReference>
<dbReference type="eggNOG" id="ENOG5030QHA">
    <property type="taxonomic scope" value="Bacteria"/>
</dbReference>
<evidence type="ECO:0000313" key="3">
    <source>
        <dbReference type="Proteomes" id="UP000001505"/>
    </source>
</evidence>
<dbReference type="HOGENOM" id="CLU_094131_0_0_0"/>
<dbReference type="AlphaFoldDB" id="D6YRT3"/>
<reference evidence="2 3" key="1">
    <citation type="journal article" date="2010" name="PLoS ONE">
        <title>The Waddlia genome: a window into chlamydial biology.</title>
        <authorList>
            <person name="Bertelli C."/>
            <person name="Collyn F."/>
            <person name="Croxatto A."/>
            <person name="Ruckert C."/>
            <person name="Polkinghorne A."/>
            <person name="Kebbi-Beghdadi C."/>
            <person name="Goesmann A."/>
            <person name="Vaughan L."/>
            <person name="Greub G."/>
        </authorList>
    </citation>
    <scope>NUCLEOTIDE SEQUENCE [LARGE SCALE GENOMIC DNA]</scope>
    <source>
        <strain evidence="3">ATCC VR-1470 / WSU 86-1044</strain>
    </source>
</reference>
<sequence>MNEHVLHYYGYTDEEIPRKKFSKVISFHDCPDMDWENLCDSIPALPKGWHELCQLPRNDRIQFTLDYWLAKLPYHLHLDEAISQFFGELDDVGCFATQVKKSDPLKVEMVYSVSQNRGFYRGAIPASEEDVIDLQKLFLDYILPEDYLAFLQIHNGFCKTTDCTGIMSAEKVASTYKQLQALIASQGMVTTTSGNPVDPEGLIPFYKSFGMPYYQCFWSGWHPEQEMGNVYYSGEMNSISEIGNGESSETMTFPTFLGWLIFYLEQMNI</sequence>
<dbReference type="Proteomes" id="UP000001505">
    <property type="component" value="Chromosome"/>
</dbReference>
<dbReference type="KEGG" id="wch:wcw_1428"/>
<dbReference type="SUPFAM" id="SSF160631">
    <property type="entry name" value="SMI1/KNR4-like"/>
    <property type="match status" value="1"/>
</dbReference>
<evidence type="ECO:0000313" key="2">
    <source>
        <dbReference type="EMBL" id="ADI38778.1"/>
    </source>
</evidence>
<gene>
    <name evidence="2" type="ordered locus">wcw_1428</name>
</gene>
<dbReference type="OrthoDB" id="21224at2"/>
<name>D6YRT3_WADCW</name>
<dbReference type="SMART" id="SM00860">
    <property type="entry name" value="SMI1_KNR4"/>
    <property type="match status" value="1"/>
</dbReference>
<accession>D6YRT3</accession>
<dbReference type="Pfam" id="PF09346">
    <property type="entry name" value="SMI1_KNR4"/>
    <property type="match status" value="1"/>
</dbReference>
<dbReference type="InterPro" id="IPR037883">
    <property type="entry name" value="Knr4/Smi1-like_sf"/>
</dbReference>
<dbReference type="STRING" id="716544.wcw_1428"/>
<evidence type="ECO:0000259" key="1">
    <source>
        <dbReference type="SMART" id="SM00860"/>
    </source>
</evidence>
<keyword evidence="3" id="KW-1185">Reference proteome</keyword>
<dbReference type="RefSeq" id="WP_013182486.1">
    <property type="nucleotide sequence ID" value="NC_014225.1"/>
</dbReference>
<protein>
    <recommendedName>
        <fullName evidence="1">Knr4/Smi1-like domain-containing protein</fullName>
    </recommendedName>
</protein>
<dbReference type="InterPro" id="IPR018958">
    <property type="entry name" value="Knr4/Smi1-like_dom"/>
</dbReference>